<dbReference type="InterPro" id="IPR016095">
    <property type="entry name" value="Ribosomal_uL1_3-a/b-sand"/>
</dbReference>
<proteinExistence type="predicted"/>
<dbReference type="Proteomes" id="UP001549921">
    <property type="component" value="Unassembled WGS sequence"/>
</dbReference>
<dbReference type="InterPro" id="IPR028364">
    <property type="entry name" value="Ribosomal_uL1/biogenesis"/>
</dbReference>
<feature type="region of interest" description="Disordered" evidence="1">
    <location>
        <begin position="359"/>
        <end position="390"/>
    </location>
</feature>
<gene>
    <name evidence="2" type="ORF">ABMA28_014932</name>
</gene>
<sequence length="390" mass="43901">MVSSKKAVVNKGAVQKSGKPEKVKVKKLSTGKATVKKLLIQTEEKSKKEVLKTLTNDLNIVEKKKKVKFVMPSKSIKETTVDLCLAALDQLASKTSNKNAIFEDEKQIFAEINSIKIQTTKGNVKFVLPHSTAASTGEVCLITPDLKKGRKIDHEPSVDHWEEILRKANVTSVKTVLPMRQLRVEYDQFELKRRLLTQHDFILVDTRILSHVSHLLGKMFFKKHNMLIPVRLHKKEDIKKSIDDGLRTAMLRLGEGSTSVIVVGHTGMPREKVKENVLSLVKQLREKYPGGEANIRSISLKLPLSLSLPLYLTLRPSKFITAPKLIKNKPKNFTILEDELSTIPNSTVRVAPDGTVQLKINANKSDNEDTDMEEQEDTELEKANESDEED</sequence>
<feature type="compositionally biased region" description="Acidic residues" evidence="1">
    <location>
        <begin position="368"/>
        <end position="379"/>
    </location>
</feature>
<protein>
    <recommendedName>
        <fullName evidence="4">Ribosomal protein L1</fullName>
    </recommendedName>
</protein>
<dbReference type="EMBL" id="JBEDNZ010000006">
    <property type="protein sequence ID" value="KAL0841190.1"/>
    <property type="molecule type" value="Genomic_DNA"/>
</dbReference>
<name>A0ABD0TDP2_LOXSC</name>
<organism evidence="2 3">
    <name type="scientific">Loxostege sticticalis</name>
    <name type="common">Beet webworm moth</name>
    <dbReference type="NCBI Taxonomy" id="481309"/>
    <lineage>
        <taxon>Eukaryota</taxon>
        <taxon>Metazoa</taxon>
        <taxon>Ecdysozoa</taxon>
        <taxon>Arthropoda</taxon>
        <taxon>Hexapoda</taxon>
        <taxon>Insecta</taxon>
        <taxon>Pterygota</taxon>
        <taxon>Neoptera</taxon>
        <taxon>Endopterygota</taxon>
        <taxon>Lepidoptera</taxon>
        <taxon>Glossata</taxon>
        <taxon>Ditrysia</taxon>
        <taxon>Pyraloidea</taxon>
        <taxon>Crambidae</taxon>
        <taxon>Pyraustinae</taxon>
        <taxon>Loxostege</taxon>
    </lineage>
</organism>
<reference evidence="2 3" key="1">
    <citation type="submission" date="2024-06" db="EMBL/GenBank/DDBJ databases">
        <title>A chromosome-level genome assembly of beet webworm, Loxostege sticticalis.</title>
        <authorList>
            <person name="Zhang Y."/>
        </authorList>
    </citation>
    <scope>NUCLEOTIDE SEQUENCE [LARGE SCALE GENOMIC DNA]</scope>
    <source>
        <strain evidence="2">AQ028</strain>
        <tissue evidence="2">Male pupae</tissue>
    </source>
</reference>
<dbReference type="Gene3D" id="3.40.50.790">
    <property type="match status" value="1"/>
</dbReference>
<dbReference type="SUPFAM" id="SSF56808">
    <property type="entry name" value="Ribosomal protein L1"/>
    <property type="match status" value="1"/>
</dbReference>
<evidence type="ECO:0000256" key="1">
    <source>
        <dbReference type="SAM" id="MobiDB-lite"/>
    </source>
</evidence>
<dbReference type="Gene3D" id="3.30.190.20">
    <property type="match status" value="1"/>
</dbReference>
<dbReference type="InterPro" id="IPR023674">
    <property type="entry name" value="Ribosomal_uL1-like"/>
</dbReference>
<feature type="region of interest" description="Disordered" evidence="1">
    <location>
        <begin position="1"/>
        <end position="25"/>
    </location>
</feature>
<feature type="compositionally biased region" description="Basic and acidic residues" evidence="1">
    <location>
        <begin position="380"/>
        <end position="390"/>
    </location>
</feature>
<evidence type="ECO:0000313" key="3">
    <source>
        <dbReference type="Proteomes" id="UP001549921"/>
    </source>
</evidence>
<comment type="caution">
    <text evidence="2">The sequence shown here is derived from an EMBL/GenBank/DDBJ whole genome shotgun (WGS) entry which is preliminary data.</text>
</comment>
<dbReference type="AlphaFoldDB" id="A0ABD0TDP2"/>
<accession>A0ABD0TDP2</accession>
<dbReference type="Pfam" id="PF00687">
    <property type="entry name" value="Ribosomal_L1"/>
    <property type="match status" value="1"/>
</dbReference>
<evidence type="ECO:0000313" key="2">
    <source>
        <dbReference type="EMBL" id="KAL0841190.1"/>
    </source>
</evidence>
<evidence type="ECO:0008006" key="4">
    <source>
        <dbReference type="Google" id="ProtNLM"/>
    </source>
</evidence>